<reference evidence="1 2" key="1">
    <citation type="journal article" date="2018" name="Front. Plant Sci.">
        <title>Red Clover (Trifolium pratense) and Zigzag Clover (T. medium) - A Picture of Genomic Similarities and Differences.</title>
        <authorList>
            <person name="Dluhosova J."/>
            <person name="Istvanek J."/>
            <person name="Nedelnik J."/>
            <person name="Repkova J."/>
        </authorList>
    </citation>
    <scope>NUCLEOTIDE SEQUENCE [LARGE SCALE GENOMIC DNA]</scope>
    <source>
        <strain evidence="2">cv. 10/8</strain>
        <tissue evidence="1">Leaf</tissue>
    </source>
</reference>
<protein>
    <submittedName>
        <fullName evidence="1">Uncharacterized protein</fullName>
    </submittedName>
</protein>
<evidence type="ECO:0000313" key="2">
    <source>
        <dbReference type="Proteomes" id="UP000265520"/>
    </source>
</evidence>
<keyword evidence="2" id="KW-1185">Reference proteome</keyword>
<name>A0A392USR8_9FABA</name>
<feature type="non-terminal residue" evidence="1">
    <location>
        <position position="41"/>
    </location>
</feature>
<sequence length="41" mass="4624">MQRSLSYTGLQQTFTLCHVFILVFVGSNQDSFGSEKGMRIP</sequence>
<dbReference type="EMBL" id="LXQA010893731">
    <property type="protein sequence ID" value="MCI75908.1"/>
    <property type="molecule type" value="Genomic_DNA"/>
</dbReference>
<dbReference type="Proteomes" id="UP000265520">
    <property type="component" value="Unassembled WGS sequence"/>
</dbReference>
<proteinExistence type="predicted"/>
<evidence type="ECO:0000313" key="1">
    <source>
        <dbReference type="EMBL" id="MCI75908.1"/>
    </source>
</evidence>
<accession>A0A392USR8</accession>
<dbReference type="AlphaFoldDB" id="A0A392USR8"/>
<comment type="caution">
    <text evidence="1">The sequence shown here is derived from an EMBL/GenBank/DDBJ whole genome shotgun (WGS) entry which is preliminary data.</text>
</comment>
<organism evidence="1 2">
    <name type="scientific">Trifolium medium</name>
    <dbReference type="NCBI Taxonomy" id="97028"/>
    <lineage>
        <taxon>Eukaryota</taxon>
        <taxon>Viridiplantae</taxon>
        <taxon>Streptophyta</taxon>
        <taxon>Embryophyta</taxon>
        <taxon>Tracheophyta</taxon>
        <taxon>Spermatophyta</taxon>
        <taxon>Magnoliopsida</taxon>
        <taxon>eudicotyledons</taxon>
        <taxon>Gunneridae</taxon>
        <taxon>Pentapetalae</taxon>
        <taxon>rosids</taxon>
        <taxon>fabids</taxon>
        <taxon>Fabales</taxon>
        <taxon>Fabaceae</taxon>
        <taxon>Papilionoideae</taxon>
        <taxon>50 kb inversion clade</taxon>
        <taxon>NPAAA clade</taxon>
        <taxon>Hologalegina</taxon>
        <taxon>IRL clade</taxon>
        <taxon>Trifolieae</taxon>
        <taxon>Trifolium</taxon>
    </lineage>
</organism>